<organism evidence="3 4">
    <name type="scientific">Lacibacter cauensis</name>
    <dbReference type="NCBI Taxonomy" id="510947"/>
    <lineage>
        <taxon>Bacteria</taxon>
        <taxon>Pseudomonadati</taxon>
        <taxon>Bacteroidota</taxon>
        <taxon>Chitinophagia</taxon>
        <taxon>Chitinophagales</taxon>
        <taxon>Chitinophagaceae</taxon>
        <taxon>Lacibacter</taxon>
    </lineage>
</organism>
<dbReference type="InterPro" id="IPR028939">
    <property type="entry name" value="P5C_Rdtase_cat_N"/>
</dbReference>
<proteinExistence type="predicted"/>
<dbReference type="SUPFAM" id="SSF51735">
    <property type="entry name" value="NAD(P)-binding Rossmann-fold domains"/>
    <property type="match status" value="1"/>
</dbReference>
<dbReference type="InterPro" id="IPR008927">
    <property type="entry name" value="6-PGluconate_DH-like_C_sf"/>
</dbReference>
<dbReference type="InterPro" id="IPR037108">
    <property type="entry name" value="TM1727-like_C_sf"/>
</dbReference>
<name>A0A562SVR0_9BACT</name>
<dbReference type="OrthoDB" id="9810755at2"/>
<comment type="caution">
    <text evidence="3">The sequence shown here is derived from an EMBL/GenBank/DDBJ whole genome shotgun (WGS) entry which is preliminary data.</text>
</comment>
<evidence type="ECO:0000313" key="3">
    <source>
        <dbReference type="EMBL" id="TWI85104.1"/>
    </source>
</evidence>
<dbReference type="EMBL" id="VLLE01000002">
    <property type="protein sequence ID" value="TWI85104.1"/>
    <property type="molecule type" value="Genomic_DNA"/>
</dbReference>
<feature type="domain" description="Pyrroline-5-carboxylate reductase catalytic N-terminal" evidence="1">
    <location>
        <begin position="3"/>
        <end position="86"/>
    </location>
</feature>
<accession>A0A562SVR0</accession>
<dbReference type="Gene3D" id="3.40.50.720">
    <property type="entry name" value="NAD(P)-binding Rossmann-like Domain"/>
    <property type="match status" value="1"/>
</dbReference>
<dbReference type="Pfam" id="PF10728">
    <property type="entry name" value="DUF2520"/>
    <property type="match status" value="1"/>
</dbReference>
<dbReference type="InterPro" id="IPR018931">
    <property type="entry name" value="DUF2520"/>
</dbReference>
<dbReference type="RefSeq" id="WP_144883717.1">
    <property type="nucleotide sequence ID" value="NZ_VLLE01000002.1"/>
</dbReference>
<dbReference type="Gene3D" id="1.10.1040.20">
    <property type="entry name" value="ProC-like, C-terminal domain"/>
    <property type="match status" value="1"/>
</dbReference>
<evidence type="ECO:0000313" key="4">
    <source>
        <dbReference type="Proteomes" id="UP000316167"/>
    </source>
</evidence>
<gene>
    <name evidence="3" type="ORF">IQ13_0260</name>
</gene>
<dbReference type="AlphaFoldDB" id="A0A562SVR0"/>
<evidence type="ECO:0000259" key="1">
    <source>
        <dbReference type="Pfam" id="PF03807"/>
    </source>
</evidence>
<dbReference type="InterPro" id="IPR036291">
    <property type="entry name" value="NAD(P)-bd_dom_sf"/>
</dbReference>
<sequence length="255" mass="28540">MKVILLGSGNTATVLAKMIVKAEHEVVQVWSRNFDHAKALAAKVHAQAIASLDELTSEADICIMAVSDAAIPQLAKQLHLRRKILLHTAGSVNKDVLRNSSPNYGVLYPLQSLRKEMLVMPQLPFLIDGNSDEVNALLEDFAHSLSDNVEFADDAARLNMHLAAVMVSNFTNHLYALTEDYCNDRGLDFKLLHPLIIEVACRLTQGHAVDMQTGPARRGDEETIQKHLLLLEIDEHLQDLYRELSESIQKLYRKK</sequence>
<evidence type="ECO:0000259" key="2">
    <source>
        <dbReference type="Pfam" id="PF10728"/>
    </source>
</evidence>
<dbReference type="SUPFAM" id="SSF48179">
    <property type="entry name" value="6-phosphogluconate dehydrogenase C-terminal domain-like"/>
    <property type="match status" value="1"/>
</dbReference>
<dbReference type="Pfam" id="PF03807">
    <property type="entry name" value="F420_oxidored"/>
    <property type="match status" value="1"/>
</dbReference>
<keyword evidence="4" id="KW-1185">Reference proteome</keyword>
<feature type="domain" description="DUF2520" evidence="2">
    <location>
        <begin position="124"/>
        <end position="248"/>
    </location>
</feature>
<dbReference type="PANTHER" id="PTHR40459:SF1">
    <property type="entry name" value="CONSERVED HYPOTHETICAL ALANINE AND LEUCINE RICH PROTEIN"/>
    <property type="match status" value="1"/>
</dbReference>
<reference evidence="3 4" key="1">
    <citation type="journal article" date="2015" name="Stand. Genomic Sci.">
        <title>Genomic Encyclopedia of Bacterial and Archaeal Type Strains, Phase III: the genomes of soil and plant-associated and newly described type strains.</title>
        <authorList>
            <person name="Whitman W.B."/>
            <person name="Woyke T."/>
            <person name="Klenk H.P."/>
            <person name="Zhou Y."/>
            <person name="Lilburn T.G."/>
            <person name="Beck B.J."/>
            <person name="De Vos P."/>
            <person name="Vandamme P."/>
            <person name="Eisen J.A."/>
            <person name="Garrity G."/>
            <person name="Hugenholtz P."/>
            <person name="Kyrpides N.C."/>
        </authorList>
    </citation>
    <scope>NUCLEOTIDE SEQUENCE [LARGE SCALE GENOMIC DNA]</scope>
    <source>
        <strain evidence="3 4">CGMCC 1.7271</strain>
    </source>
</reference>
<dbReference type="Proteomes" id="UP000316167">
    <property type="component" value="Unassembled WGS sequence"/>
</dbReference>
<dbReference type="PANTHER" id="PTHR40459">
    <property type="entry name" value="CONSERVED HYPOTHETICAL ALANINE AND LEUCINE RICH PROTEIN"/>
    <property type="match status" value="1"/>
</dbReference>
<protein>
    <submittedName>
        <fullName evidence="3">Coenzyme F420-dependent NADP oxidoreductase-like protein</fullName>
    </submittedName>
</protein>